<dbReference type="OrthoDB" id="771376at2759"/>
<keyword evidence="4" id="KW-0804">Transcription</keyword>
<accession>A0A8T2SUB2</accession>
<dbReference type="PANTHER" id="PTHR31221:SF334">
    <property type="entry name" value="WRKY TRANSCRIPTION FACTOR 57-RELATED"/>
    <property type="match status" value="1"/>
</dbReference>
<dbReference type="Gene3D" id="2.20.25.80">
    <property type="entry name" value="WRKY domain"/>
    <property type="match status" value="1"/>
</dbReference>
<evidence type="ECO:0000256" key="3">
    <source>
        <dbReference type="ARBA" id="ARBA00023125"/>
    </source>
</evidence>
<dbReference type="FunFam" id="2.20.25.80:FF:000003">
    <property type="entry name" value="WRKY transcription factor 57"/>
    <property type="match status" value="1"/>
</dbReference>
<dbReference type="InterPro" id="IPR036576">
    <property type="entry name" value="WRKY_dom_sf"/>
</dbReference>
<feature type="region of interest" description="Disordered" evidence="6">
    <location>
        <begin position="1"/>
        <end position="53"/>
    </location>
</feature>
<evidence type="ECO:0000256" key="2">
    <source>
        <dbReference type="ARBA" id="ARBA00023015"/>
    </source>
</evidence>
<comment type="caution">
    <text evidence="8">The sequence shown here is derived from an EMBL/GenBank/DDBJ whole genome shotgun (WGS) entry which is preliminary data.</text>
</comment>
<feature type="region of interest" description="Disordered" evidence="6">
    <location>
        <begin position="118"/>
        <end position="137"/>
    </location>
</feature>
<organism evidence="8 9">
    <name type="scientific">Ceratopteris richardii</name>
    <name type="common">Triangle waterfern</name>
    <dbReference type="NCBI Taxonomy" id="49495"/>
    <lineage>
        <taxon>Eukaryota</taxon>
        <taxon>Viridiplantae</taxon>
        <taxon>Streptophyta</taxon>
        <taxon>Embryophyta</taxon>
        <taxon>Tracheophyta</taxon>
        <taxon>Polypodiopsida</taxon>
        <taxon>Polypodiidae</taxon>
        <taxon>Polypodiales</taxon>
        <taxon>Pteridineae</taxon>
        <taxon>Pteridaceae</taxon>
        <taxon>Parkerioideae</taxon>
        <taxon>Ceratopteris</taxon>
    </lineage>
</organism>
<dbReference type="PROSITE" id="PS50811">
    <property type="entry name" value="WRKY"/>
    <property type="match status" value="1"/>
</dbReference>
<evidence type="ECO:0000256" key="5">
    <source>
        <dbReference type="ARBA" id="ARBA00023242"/>
    </source>
</evidence>
<evidence type="ECO:0000256" key="4">
    <source>
        <dbReference type="ARBA" id="ARBA00023163"/>
    </source>
</evidence>
<dbReference type="AlphaFoldDB" id="A0A8T2SUB2"/>
<dbReference type="Proteomes" id="UP000825935">
    <property type="component" value="Chromosome 17"/>
</dbReference>
<feature type="region of interest" description="Disordered" evidence="6">
    <location>
        <begin position="238"/>
        <end position="361"/>
    </location>
</feature>
<comment type="subcellular location">
    <subcellularLocation>
        <location evidence="1">Nucleus</location>
    </subcellularLocation>
</comment>
<keyword evidence="9" id="KW-1185">Reference proteome</keyword>
<feature type="compositionally biased region" description="Basic residues" evidence="6">
    <location>
        <begin position="345"/>
        <end position="360"/>
    </location>
</feature>
<sequence length="610" mass="67930">MEKGYAPFPQNESASDERSSYEKMASHSGRTLPPIDSVLHKPKPITLTTSNSTGRHIGTLPRYGSLRNPIAILSHTLSCEDVNTPISSIDSSAMDTYPNRSAFIFNHEQDRYRRIESQYATSSIPEGNPDFSRRTGRNPPMEAVECIMPMHSPQRVTMEDFQVAPIHTSAMNQTALFSNEDEMMVKLLAAHAYSQWPNYEEINKFADHERLPPTSDTDDFERKQLNAEETRATIVRSLEKQFLPSPTSGKDHDEQPYYSGRQNSSLGDRSESKLAPIGPSSYIPKRPHSASPSSGFSSASDFHEAPTGDNLTAGGCESPQLHDFGSHGKVSSSQKEDGWIDGRPTVRKQSTKKGQKRVRQPRVALLTRSEVEHLEDGYRWRKYGQKSVKNSPHPRSYYKCTHTMCFVKKRVERWREDPSVVMTTYEGQHNHHSAAFLRYATMQHFEQLGPTNLPLSITSSASFLPAGLTFARTNPPLSISTFTHREQVISTPLHAPGAIAQSARFANSRVPESSISTIRIPSDLADRAGCTSSSKIPDEAGLHLLPSHAYYDINSTDCNDLHTQGTHSPTMPLSRSASDLVQRTPSSSVQVASVDSSLLYNMLPSSRRNR</sequence>
<dbReference type="GO" id="GO:0043565">
    <property type="term" value="F:sequence-specific DNA binding"/>
    <property type="evidence" value="ECO:0007669"/>
    <property type="project" value="InterPro"/>
</dbReference>
<feature type="compositionally biased region" description="Low complexity" evidence="6">
    <location>
        <begin position="289"/>
        <end position="300"/>
    </location>
</feature>
<dbReference type="Pfam" id="PF03106">
    <property type="entry name" value="WRKY"/>
    <property type="match status" value="1"/>
</dbReference>
<dbReference type="GO" id="GO:0005634">
    <property type="term" value="C:nucleus"/>
    <property type="evidence" value="ECO:0007669"/>
    <property type="project" value="UniProtKB-SubCell"/>
</dbReference>
<feature type="compositionally biased region" description="Basic and acidic residues" evidence="6">
    <location>
        <begin position="15"/>
        <end position="25"/>
    </location>
</feature>
<dbReference type="SUPFAM" id="SSF118290">
    <property type="entry name" value="WRKY DNA-binding domain"/>
    <property type="match status" value="1"/>
</dbReference>
<dbReference type="SMART" id="SM00774">
    <property type="entry name" value="WRKY"/>
    <property type="match status" value="1"/>
</dbReference>
<proteinExistence type="predicted"/>
<dbReference type="EMBL" id="CM035422">
    <property type="protein sequence ID" value="KAH7372554.1"/>
    <property type="molecule type" value="Genomic_DNA"/>
</dbReference>
<dbReference type="InterPro" id="IPR044810">
    <property type="entry name" value="WRKY_plant"/>
</dbReference>
<gene>
    <name evidence="8" type="ORF">KP509_17G009500</name>
</gene>
<evidence type="ECO:0000256" key="1">
    <source>
        <dbReference type="ARBA" id="ARBA00004123"/>
    </source>
</evidence>
<evidence type="ECO:0000313" key="9">
    <source>
        <dbReference type="Proteomes" id="UP000825935"/>
    </source>
</evidence>
<feature type="domain" description="WRKY" evidence="7">
    <location>
        <begin position="369"/>
        <end position="434"/>
    </location>
</feature>
<keyword evidence="5" id="KW-0539">Nucleus</keyword>
<dbReference type="GO" id="GO:0003700">
    <property type="term" value="F:DNA-binding transcription factor activity"/>
    <property type="evidence" value="ECO:0007669"/>
    <property type="project" value="InterPro"/>
</dbReference>
<evidence type="ECO:0000259" key="7">
    <source>
        <dbReference type="PROSITE" id="PS50811"/>
    </source>
</evidence>
<dbReference type="InterPro" id="IPR003657">
    <property type="entry name" value="WRKY_dom"/>
</dbReference>
<name>A0A8T2SUB2_CERRI</name>
<evidence type="ECO:0000313" key="8">
    <source>
        <dbReference type="EMBL" id="KAH7372554.1"/>
    </source>
</evidence>
<keyword evidence="2" id="KW-0805">Transcription regulation</keyword>
<evidence type="ECO:0000256" key="6">
    <source>
        <dbReference type="SAM" id="MobiDB-lite"/>
    </source>
</evidence>
<keyword evidence="3" id="KW-0238">DNA-binding</keyword>
<dbReference type="PANTHER" id="PTHR31221">
    <property type="entry name" value="WRKY TRANSCRIPTION FACTOR PROTEIN 1-RELATED"/>
    <property type="match status" value="1"/>
</dbReference>
<reference evidence="8" key="1">
    <citation type="submission" date="2021-08" db="EMBL/GenBank/DDBJ databases">
        <title>WGS assembly of Ceratopteris richardii.</title>
        <authorList>
            <person name="Marchant D.B."/>
            <person name="Chen G."/>
            <person name="Jenkins J."/>
            <person name="Shu S."/>
            <person name="Leebens-Mack J."/>
            <person name="Grimwood J."/>
            <person name="Schmutz J."/>
            <person name="Soltis P."/>
            <person name="Soltis D."/>
            <person name="Chen Z.-H."/>
        </authorList>
    </citation>
    <scope>NUCLEOTIDE SEQUENCE</scope>
    <source>
        <strain evidence="8">Whitten #5841</strain>
        <tissue evidence="8">Leaf</tissue>
    </source>
</reference>
<protein>
    <recommendedName>
        <fullName evidence="7">WRKY domain-containing protein</fullName>
    </recommendedName>
</protein>